<reference evidence="2 3" key="1">
    <citation type="submission" date="2024-01" db="EMBL/GenBank/DDBJ databases">
        <title>Genome assemblies of Stephania.</title>
        <authorList>
            <person name="Yang L."/>
        </authorList>
    </citation>
    <scope>NUCLEOTIDE SEQUENCE [LARGE SCALE GENOMIC DNA]</scope>
    <source>
        <strain evidence="2">QJT</strain>
        <tissue evidence="2">Leaf</tissue>
    </source>
</reference>
<evidence type="ECO:0000313" key="2">
    <source>
        <dbReference type="EMBL" id="KAK9138402.1"/>
    </source>
</evidence>
<feature type="compositionally biased region" description="Basic and acidic residues" evidence="1">
    <location>
        <begin position="137"/>
        <end position="146"/>
    </location>
</feature>
<sequence>MISESALRHLPLQLPSLVESRLKCLRKRITWRIGLSSNLSCMWGMTMVEMMANRTYPINATSIDMLTLLKTRFNFRKFYGYRLYLYWHFASEENDHVRFFPLMLVFSHRYLPLLTTVGASKDGRGSHSEEEKESESEERAWKREIGGEEEEEEQQHLKCGEVDLWLPTTRSKILVRVVERASLRIILIDRYSPSRTEHLRNNEKANVEITTSETIEIVHQVPRENDALTSSSSSSSSLVIPPPQTGQNTECMVVKFYELKENVGVGPEQETHDKHYGIDFNAVPSKTIMLFGQECTYVYNNDTHVQDKIEDIPNNVLVDN</sequence>
<organism evidence="2 3">
    <name type="scientific">Stephania japonica</name>
    <dbReference type="NCBI Taxonomy" id="461633"/>
    <lineage>
        <taxon>Eukaryota</taxon>
        <taxon>Viridiplantae</taxon>
        <taxon>Streptophyta</taxon>
        <taxon>Embryophyta</taxon>
        <taxon>Tracheophyta</taxon>
        <taxon>Spermatophyta</taxon>
        <taxon>Magnoliopsida</taxon>
        <taxon>Ranunculales</taxon>
        <taxon>Menispermaceae</taxon>
        <taxon>Menispermoideae</taxon>
        <taxon>Cissampelideae</taxon>
        <taxon>Stephania</taxon>
    </lineage>
</organism>
<gene>
    <name evidence="2" type="ORF">Sjap_008996</name>
</gene>
<accession>A0AAP0JQQ0</accession>
<feature type="region of interest" description="Disordered" evidence="1">
    <location>
        <begin position="120"/>
        <end position="153"/>
    </location>
</feature>
<protein>
    <submittedName>
        <fullName evidence="2">Uncharacterized protein</fullName>
    </submittedName>
</protein>
<feature type="compositionally biased region" description="Basic and acidic residues" evidence="1">
    <location>
        <begin position="121"/>
        <end position="130"/>
    </location>
</feature>
<keyword evidence="3" id="KW-1185">Reference proteome</keyword>
<dbReference type="EMBL" id="JBBNAE010000003">
    <property type="protein sequence ID" value="KAK9138402.1"/>
    <property type="molecule type" value="Genomic_DNA"/>
</dbReference>
<dbReference type="Proteomes" id="UP001417504">
    <property type="component" value="Unassembled WGS sequence"/>
</dbReference>
<proteinExistence type="predicted"/>
<evidence type="ECO:0000256" key="1">
    <source>
        <dbReference type="SAM" id="MobiDB-lite"/>
    </source>
</evidence>
<comment type="caution">
    <text evidence="2">The sequence shown here is derived from an EMBL/GenBank/DDBJ whole genome shotgun (WGS) entry which is preliminary data.</text>
</comment>
<name>A0AAP0JQQ0_9MAGN</name>
<dbReference type="AlphaFoldDB" id="A0AAP0JQQ0"/>
<evidence type="ECO:0000313" key="3">
    <source>
        <dbReference type="Proteomes" id="UP001417504"/>
    </source>
</evidence>
<feature type="region of interest" description="Disordered" evidence="1">
    <location>
        <begin position="224"/>
        <end position="244"/>
    </location>
</feature>